<dbReference type="PROSITE" id="PS00022">
    <property type="entry name" value="EGF_1"/>
    <property type="match status" value="11"/>
</dbReference>
<evidence type="ECO:0000256" key="6">
    <source>
        <dbReference type="SAM" id="Phobius"/>
    </source>
</evidence>
<keyword evidence="6" id="KW-0812">Transmembrane</keyword>
<feature type="domain" description="EGF-like" evidence="8">
    <location>
        <begin position="397"/>
        <end position="436"/>
    </location>
</feature>
<evidence type="ECO:0000313" key="9">
    <source>
        <dbReference type="EMBL" id="CAJ1959208.1"/>
    </source>
</evidence>
<feature type="disulfide bond" evidence="4">
    <location>
        <begin position="317"/>
        <end position="326"/>
    </location>
</feature>
<sequence>MVRLLSALMGLVILQTAAVLSSEAQECTLECPIDAPCQIGSANLAAHTISLGEGAPSNTNGMHCACPYGWTGVLCDHKYESCDEGHKCYHGGECVPGMKDKFGNDQLFCDCINAEESDGTRYVGKYCETPFEKLCDADGNTFCVNGGDCNPSFPTYDPNPCICPDGWEGTHCEFKRGSVPDCTLDCQNDGLCVVGIRDPSEAKTMRHVWSQQEIDDHMQCLCTQDFGGPLCEASAEDCGGDTCYHGGSCVETKYTNSMGVSTQEYHCDCTTAADQDKLFAGKYCQYPSERSCSDSNENLWCTNGGTCSADSTKGCDCPPGYKGFKCEYRDESYFDNNDKDMDHFEKCGDVYCFNGGECVTTTLRLTDGSIEAQQSCDCTHTFDGVHYWVGSSCQYKSTSTCGNTDKMFCAHQGECPTLENDRSCKCPDGWEGDHCEIHIYALEDEYPNDPTCGEKVCLNGGSCVETRVIRGANTLSEFHCDCSTAFDDNFHFAGESCQYPSTQTCTHDGDSMEGRKFCTNFGTCQDDPNAGCKCPAGFKGFSCEFEDLVNDPVIENQPDGYETCGDDLVCHNGGTCVTSLFYAEDGTSSESKHCDCSTAITETTAWAGKMCEFEASKFCTKPLEGMGLESTYYCVNNGDCNPNDVRQGCDCKAGFTGFRCEFLEEASDILDDPANNNNEVACGDLTCYNGGKCETIDTTDTNTGETSILYECNCVGATDGSYFFAGPDCNYQSSDICSQDNPAGMFCVNGGQCDGIDNCKCPSGWTGSMCDVLVKDDQHADQGEKCGEGYCYNGGQCVQTQINMPGGNTVTEYHCDCASAFDDTHRYGGISCEHKSTSFCSRSNQGDSLASVVFCANNGKCDDENPDRGCNCKPGWTGLACEFRDEPDGEAEDNGADNAEPCGDLACFNGGQCVSTTITDASGQKKDMNHCDCSSAFTDTDTFAGAQCEYKQTTFCSEPAQGEDLSAVQYCTNNGSCRENILSGCDCPDAFFGFRCEYASDATELVDKADDPLIVDEYVECGDDYCYNGATCETFVLGNGQSDYRCNCDTAATGSSLFAGKNCQYEMTSLCTSGTLDSLSTADFCVNNGKCPEGDDDVGCSCPSGYTGYRCDEPIYANEDNEDNVIPNDPEEREDDTDFYRCKLDCKNGGQCAKGAKDLSHLDGAVDHVAHLNQTYDERYFEHCECEEGWFGLECEHKAEVCGADEHLCLHGSKCVKNNQQHGCDCSQADEALGVKDSSLFAGDSCQHPATDICTYGNNVPGRPLYFCTNQGTCNDYVSPSDPNPGCSCPPEWTGPHCEMRFDAQISEDTKSPASNSNVAMGLAIAFLIMGIMAFTYIFMNKRPRDPSSTCMPFRRRKTHSGFDPDDDSNNIAPKRSTFASPSNDMNPPPSRTFALRSGSDPMSAFQLDPDDEPEQFRDDPRSSYRDEPTSGYRDTQYQDDPDDEPDSPVFVDVGPSRDEDGNQLNDVEFI</sequence>
<evidence type="ECO:0000313" key="10">
    <source>
        <dbReference type="Proteomes" id="UP001295423"/>
    </source>
</evidence>
<keyword evidence="6" id="KW-0472">Membrane</keyword>
<keyword evidence="7" id="KW-0732">Signal</keyword>
<feature type="disulfide bond" evidence="4">
    <location>
        <begin position="651"/>
        <end position="660"/>
    </location>
</feature>
<feature type="disulfide bond" evidence="4">
    <location>
        <begin position="872"/>
        <end position="881"/>
    </location>
</feature>
<feature type="region of interest" description="Disordered" evidence="5">
    <location>
        <begin position="1345"/>
        <end position="1471"/>
    </location>
</feature>
<organism evidence="9 10">
    <name type="scientific">Cylindrotheca closterium</name>
    <dbReference type="NCBI Taxonomy" id="2856"/>
    <lineage>
        <taxon>Eukaryota</taxon>
        <taxon>Sar</taxon>
        <taxon>Stramenopiles</taxon>
        <taxon>Ochrophyta</taxon>
        <taxon>Bacillariophyta</taxon>
        <taxon>Bacillariophyceae</taxon>
        <taxon>Bacillariophycidae</taxon>
        <taxon>Bacillariales</taxon>
        <taxon>Bacillariaceae</taxon>
        <taxon>Cylindrotheca</taxon>
    </lineage>
</organism>
<feature type="domain" description="EGF-like" evidence="8">
    <location>
        <begin position="962"/>
        <end position="997"/>
    </location>
</feature>
<evidence type="ECO:0000256" key="7">
    <source>
        <dbReference type="SAM" id="SignalP"/>
    </source>
</evidence>
<feature type="compositionally biased region" description="Basic and acidic residues" evidence="5">
    <location>
        <begin position="1415"/>
        <end position="1429"/>
    </location>
</feature>
<feature type="domain" description="EGF-like" evidence="8">
    <location>
        <begin position="1259"/>
        <end position="1299"/>
    </location>
</feature>
<evidence type="ECO:0000256" key="4">
    <source>
        <dbReference type="PROSITE-ProRule" id="PRU00076"/>
    </source>
</evidence>
<feature type="domain" description="EGF-like" evidence="8">
    <location>
        <begin position="782"/>
        <end position="833"/>
    </location>
</feature>
<feature type="disulfide bond" evidence="4">
    <location>
        <begin position="534"/>
        <end position="543"/>
    </location>
</feature>
<proteinExistence type="predicted"/>
<dbReference type="InterPro" id="IPR051022">
    <property type="entry name" value="Notch_Cell-Fate_Det"/>
</dbReference>
<dbReference type="Gene3D" id="2.10.25.10">
    <property type="entry name" value="Laminin"/>
    <property type="match status" value="14"/>
</dbReference>
<protein>
    <recommendedName>
        <fullName evidence="8">EGF-like domain-containing protein</fullName>
    </recommendedName>
</protein>
<feature type="domain" description="EGF-like" evidence="8">
    <location>
        <begin position="448"/>
        <end position="498"/>
    </location>
</feature>
<keyword evidence="2" id="KW-0677">Repeat</keyword>
<feature type="domain" description="EGF-like" evidence="8">
    <location>
        <begin position="508"/>
        <end position="544"/>
    </location>
</feature>
<evidence type="ECO:0000256" key="1">
    <source>
        <dbReference type="ARBA" id="ARBA00022536"/>
    </source>
</evidence>
<evidence type="ECO:0000256" key="3">
    <source>
        <dbReference type="ARBA" id="ARBA00023157"/>
    </source>
</evidence>
<dbReference type="Proteomes" id="UP001295423">
    <property type="component" value="Unassembled WGS sequence"/>
</dbReference>
<dbReference type="PROSITE" id="PS01186">
    <property type="entry name" value="EGF_2"/>
    <property type="match status" value="9"/>
</dbReference>
<feature type="disulfide bond" evidence="4">
    <location>
        <begin position="426"/>
        <end position="435"/>
    </location>
</feature>
<feature type="compositionally biased region" description="Acidic residues" evidence="5">
    <location>
        <begin position="1438"/>
        <end position="1447"/>
    </location>
</feature>
<dbReference type="InterPro" id="IPR000742">
    <property type="entry name" value="EGF"/>
</dbReference>
<reference evidence="9" key="1">
    <citation type="submission" date="2023-08" db="EMBL/GenBank/DDBJ databases">
        <authorList>
            <person name="Audoor S."/>
            <person name="Bilcke G."/>
        </authorList>
    </citation>
    <scope>NUCLEOTIDE SEQUENCE</scope>
</reference>
<dbReference type="EMBL" id="CAKOGP040001981">
    <property type="protein sequence ID" value="CAJ1959208.1"/>
    <property type="molecule type" value="Genomic_DNA"/>
</dbReference>
<feature type="chain" id="PRO_5042296499" description="EGF-like domain-containing protein" evidence="7">
    <location>
        <begin position="25"/>
        <end position="1471"/>
    </location>
</feature>
<evidence type="ECO:0000259" key="8">
    <source>
        <dbReference type="PROSITE" id="PS50026"/>
    </source>
</evidence>
<feature type="disulfide bond" evidence="4">
    <location>
        <begin position="1289"/>
        <end position="1298"/>
    </location>
</feature>
<feature type="disulfide bond" evidence="4">
    <location>
        <begin position="163"/>
        <end position="172"/>
    </location>
</feature>
<feature type="disulfide bond" evidence="4">
    <location>
        <begin position="987"/>
        <end position="996"/>
    </location>
</feature>
<comment type="caution">
    <text evidence="9">The sequence shown here is derived from an EMBL/GenBank/DDBJ whole genome shotgun (WGS) entry which is preliminary data.</text>
</comment>
<dbReference type="PANTHER" id="PTHR24049">
    <property type="entry name" value="CRUMBS FAMILY MEMBER"/>
    <property type="match status" value="1"/>
</dbReference>
<name>A0AAD2JKI9_9STRA</name>
<dbReference type="PROSITE" id="PS50026">
    <property type="entry name" value="EGF_3"/>
    <property type="match status" value="13"/>
</dbReference>
<comment type="caution">
    <text evidence="4">Lacks conserved residue(s) required for the propagation of feature annotation.</text>
</comment>
<keyword evidence="1 4" id="KW-0245">EGF-like domain</keyword>
<feature type="transmembrane region" description="Helical" evidence="6">
    <location>
        <begin position="1319"/>
        <end position="1340"/>
    </location>
</feature>
<feature type="domain" description="EGF-like" evidence="8">
    <location>
        <begin position="845"/>
        <end position="882"/>
    </location>
</feature>
<dbReference type="SUPFAM" id="SSF57196">
    <property type="entry name" value="EGF/Laminin"/>
    <property type="match status" value="7"/>
</dbReference>
<feature type="signal peptide" evidence="7">
    <location>
        <begin position="1"/>
        <end position="24"/>
    </location>
</feature>
<feature type="domain" description="EGF-like" evidence="8">
    <location>
        <begin position="1017"/>
        <end position="1064"/>
    </location>
</feature>
<gene>
    <name evidence="9" type="ORF">CYCCA115_LOCUS17629</name>
</gene>
<feature type="domain" description="EGF-like" evidence="8">
    <location>
        <begin position="131"/>
        <end position="173"/>
    </location>
</feature>
<accession>A0AAD2JKI9</accession>
<feature type="domain" description="EGF-like" evidence="8">
    <location>
        <begin position="733"/>
        <end position="771"/>
    </location>
</feature>
<feature type="domain" description="EGF-like" evidence="8">
    <location>
        <begin position="1077"/>
        <end position="1112"/>
    </location>
</feature>
<feature type="disulfide bond" evidence="4">
    <location>
        <begin position="1102"/>
        <end position="1111"/>
    </location>
</feature>
<feature type="disulfide bond" evidence="4">
    <location>
        <begin position="761"/>
        <end position="770"/>
    </location>
</feature>
<keyword evidence="10" id="KW-1185">Reference proteome</keyword>
<dbReference type="SMART" id="SM00181">
    <property type="entry name" value="EGF"/>
    <property type="match status" value="23"/>
</dbReference>
<feature type="domain" description="EGF-like" evidence="8">
    <location>
        <begin position="288"/>
        <end position="327"/>
    </location>
</feature>
<keyword evidence="6" id="KW-1133">Transmembrane helix</keyword>
<evidence type="ECO:0000256" key="2">
    <source>
        <dbReference type="ARBA" id="ARBA00022737"/>
    </source>
</evidence>
<keyword evidence="3 4" id="KW-1015">Disulfide bond</keyword>
<feature type="domain" description="EGF-like" evidence="8">
    <location>
        <begin position="626"/>
        <end position="661"/>
    </location>
</feature>
<evidence type="ECO:0000256" key="5">
    <source>
        <dbReference type="SAM" id="MobiDB-lite"/>
    </source>
</evidence>